<proteinExistence type="predicted"/>
<dbReference type="AlphaFoldDB" id="A0A1F6GLT8"/>
<sequence length="265" mass="29450">MAHELTPSDSSIHWAVFSHPAVKNRLRFDLTSNGIVGLVAVISDRIFHLGDLSAGGFSYVQEVPTNRFVNLQQVREWVAKSKDSIIGKQVRANFLFEHHPERGGVSLVGVIKNYAFVLLLTVEEIERETNRFLFQKGIKRKHDPKNSFGKLDVVVRKTLSARAHGKLELPAQVGANVSMLNLLIEADATEEELYDLYKGLSSKRLFIKYGAEFGSPGEAMDLLEFAKPGALYENRQKPDPGSPEGSSDQKPQEPTGPEEPKGEKP</sequence>
<gene>
    <name evidence="2" type="ORF">A2557_09790</name>
</gene>
<evidence type="ECO:0000313" key="3">
    <source>
        <dbReference type="Proteomes" id="UP000177583"/>
    </source>
</evidence>
<evidence type="ECO:0000256" key="1">
    <source>
        <dbReference type="SAM" id="MobiDB-lite"/>
    </source>
</evidence>
<dbReference type="EMBL" id="MFNF01000061">
    <property type="protein sequence ID" value="OGG99047.1"/>
    <property type="molecule type" value="Genomic_DNA"/>
</dbReference>
<organism evidence="2 3">
    <name type="scientific">Candidatus Lambdaproteobacteria bacterium RIFOXYD2_FULL_56_26</name>
    <dbReference type="NCBI Taxonomy" id="1817773"/>
    <lineage>
        <taxon>Bacteria</taxon>
        <taxon>Pseudomonadati</taxon>
        <taxon>Pseudomonadota</taxon>
        <taxon>Candidatus Lambdaproteobacteria</taxon>
    </lineage>
</organism>
<evidence type="ECO:0000313" key="2">
    <source>
        <dbReference type="EMBL" id="OGG99047.1"/>
    </source>
</evidence>
<feature type="region of interest" description="Disordered" evidence="1">
    <location>
        <begin position="230"/>
        <end position="265"/>
    </location>
</feature>
<comment type="caution">
    <text evidence="2">The sequence shown here is derived from an EMBL/GenBank/DDBJ whole genome shotgun (WGS) entry which is preliminary data.</text>
</comment>
<protein>
    <submittedName>
        <fullName evidence="2">Uncharacterized protein</fullName>
    </submittedName>
</protein>
<dbReference type="Proteomes" id="UP000177583">
    <property type="component" value="Unassembled WGS sequence"/>
</dbReference>
<accession>A0A1F6GLT8</accession>
<name>A0A1F6GLT8_9PROT</name>
<reference evidence="2 3" key="1">
    <citation type="journal article" date="2016" name="Nat. Commun.">
        <title>Thousands of microbial genomes shed light on interconnected biogeochemical processes in an aquifer system.</title>
        <authorList>
            <person name="Anantharaman K."/>
            <person name="Brown C.T."/>
            <person name="Hug L.A."/>
            <person name="Sharon I."/>
            <person name="Castelle C.J."/>
            <person name="Probst A.J."/>
            <person name="Thomas B.C."/>
            <person name="Singh A."/>
            <person name="Wilkins M.J."/>
            <person name="Karaoz U."/>
            <person name="Brodie E.L."/>
            <person name="Williams K.H."/>
            <person name="Hubbard S.S."/>
            <person name="Banfield J.F."/>
        </authorList>
    </citation>
    <scope>NUCLEOTIDE SEQUENCE [LARGE SCALE GENOMIC DNA]</scope>
</reference>